<dbReference type="Proteomes" id="UP001597135">
    <property type="component" value="Unassembled WGS sequence"/>
</dbReference>
<dbReference type="EMBL" id="JBHTMU010000022">
    <property type="protein sequence ID" value="MFD1343336.1"/>
    <property type="molecule type" value="Genomic_DNA"/>
</dbReference>
<evidence type="ECO:0008006" key="3">
    <source>
        <dbReference type="Google" id="ProtNLM"/>
    </source>
</evidence>
<accession>A0ABW3ZJV2</accession>
<keyword evidence="2" id="KW-1185">Reference proteome</keyword>
<comment type="caution">
    <text evidence="1">The sequence shown here is derived from an EMBL/GenBank/DDBJ whole genome shotgun (WGS) entry which is preliminary data.</text>
</comment>
<name>A0ABW3ZJV2_9RHOB</name>
<evidence type="ECO:0000313" key="2">
    <source>
        <dbReference type="Proteomes" id="UP001597135"/>
    </source>
</evidence>
<gene>
    <name evidence="1" type="ORF">ACFQ4E_12985</name>
</gene>
<evidence type="ECO:0000313" key="1">
    <source>
        <dbReference type="EMBL" id="MFD1343336.1"/>
    </source>
</evidence>
<protein>
    <recommendedName>
        <fullName evidence="3">Lipoprotein</fullName>
    </recommendedName>
</protein>
<dbReference type="RefSeq" id="WP_386804206.1">
    <property type="nucleotide sequence ID" value="NZ_JBHTMU010000022.1"/>
</dbReference>
<organism evidence="1 2">
    <name type="scientific">Litorisediminicola beolgyonensis</name>
    <dbReference type="NCBI Taxonomy" id="1173614"/>
    <lineage>
        <taxon>Bacteria</taxon>
        <taxon>Pseudomonadati</taxon>
        <taxon>Pseudomonadota</taxon>
        <taxon>Alphaproteobacteria</taxon>
        <taxon>Rhodobacterales</taxon>
        <taxon>Paracoccaceae</taxon>
        <taxon>Litorisediminicola</taxon>
    </lineage>
</organism>
<reference evidence="2" key="1">
    <citation type="journal article" date="2019" name="Int. J. Syst. Evol. Microbiol.">
        <title>The Global Catalogue of Microorganisms (GCM) 10K type strain sequencing project: providing services to taxonomists for standard genome sequencing and annotation.</title>
        <authorList>
            <consortium name="The Broad Institute Genomics Platform"/>
            <consortium name="The Broad Institute Genome Sequencing Center for Infectious Disease"/>
            <person name="Wu L."/>
            <person name="Ma J."/>
        </authorList>
    </citation>
    <scope>NUCLEOTIDE SEQUENCE [LARGE SCALE GENOMIC DNA]</scope>
    <source>
        <strain evidence="2">CCUG 62953</strain>
    </source>
</reference>
<proteinExistence type="predicted"/>
<sequence>MEDTGAGQDDGERNMMRRRRAIALMVAFAALGACATPPEATRSDVGALADAIAALGPEVDPREAQRAAEIAFAYPRALAREWQVTDAPLVHNAKVLHGLREKGLCNDWTEAMLARLRQEDFRTLSLHWASSPPKGFRVVHHSAVISAAGASMRDGIVLDPWRGGGQLFWARPDDDTRYDWGPPL</sequence>